<evidence type="ECO:0000256" key="4">
    <source>
        <dbReference type="ARBA" id="ARBA00022840"/>
    </source>
</evidence>
<keyword evidence="3" id="KW-0347">Helicase</keyword>
<dbReference type="PANTHER" id="PTHR47961:SF6">
    <property type="entry name" value="DNA-DIRECTED DNA POLYMERASE"/>
    <property type="match status" value="1"/>
</dbReference>
<dbReference type="PANTHER" id="PTHR47961">
    <property type="entry name" value="DNA POLYMERASE THETA, PUTATIVE (AFU_ORTHOLOGUE AFUA_1G05260)-RELATED"/>
    <property type="match status" value="1"/>
</dbReference>
<dbReference type="Pfam" id="PF00270">
    <property type="entry name" value="DEAD"/>
    <property type="match status" value="1"/>
</dbReference>
<dbReference type="GO" id="GO:0004386">
    <property type="term" value="F:helicase activity"/>
    <property type="evidence" value="ECO:0007669"/>
    <property type="project" value="UniProtKB-KW"/>
</dbReference>
<evidence type="ECO:0000256" key="3">
    <source>
        <dbReference type="ARBA" id="ARBA00022806"/>
    </source>
</evidence>
<keyword evidence="2" id="KW-0378">Hydrolase</keyword>
<proteinExistence type="predicted"/>
<dbReference type="RefSeq" id="WP_118263257.1">
    <property type="nucleotide sequence ID" value="NZ_JAQESN010000045.1"/>
</dbReference>
<dbReference type="InterPro" id="IPR001650">
    <property type="entry name" value="Helicase_C-like"/>
</dbReference>
<evidence type="ECO:0000259" key="6">
    <source>
        <dbReference type="PROSITE" id="PS51194"/>
    </source>
</evidence>
<dbReference type="InterPro" id="IPR027417">
    <property type="entry name" value="P-loop_NTPase"/>
</dbReference>
<evidence type="ECO:0000256" key="2">
    <source>
        <dbReference type="ARBA" id="ARBA00022801"/>
    </source>
</evidence>
<dbReference type="PROSITE" id="PS51192">
    <property type="entry name" value="HELICASE_ATP_BIND_1"/>
    <property type="match status" value="1"/>
</dbReference>
<dbReference type="GO" id="GO:0016787">
    <property type="term" value="F:hydrolase activity"/>
    <property type="evidence" value="ECO:0007669"/>
    <property type="project" value="UniProtKB-KW"/>
</dbReference>
<evidence type="ECO:0008006" key="9">
    <source>
        <dbReference type="Google" id="ProtNLM"/>
    </source>
</evidence>
<evidence type="ECO:0000313" key="7">
    <source>
        <dbReference type="EMBL" id="RHG16038.1"/>
    </source>
</evidence>
<dbReference type="InterPro" id="IPR050474">
    <property type="entry name" value="Hel308_SKI2-like"/>
</dbReference>
<evidence type="ECO:0000259" key="5">
    <source>
        <dbReference type="PROSITE" id="PS51192"/>
    </source>
</evidence>
<dbReference type="SUPFAM" id="SSF52540">
    <property type="entry name" value="P-loop containing nucleoside triphosphate hydrolases"/>
    <property type="match status" value="2"/>
</dbReference>
<evidence type="ECO:0000256" key="1">
    <source>
        <dbReference type="ARBA" id="ARBA00022741"/>
    </source>
</evidence>
<evidence type="ECO:0000313" key="8">
    <source>
        <dbReference type="Proteomes" id="UP000285697"/>
    </source>
</evidence>
<dbReference type="SMART" id="SM00487">
    <property type="entry name" value="DEXDc"/>
    <property type="match status" value="1"/>
</dbReference>
<dbReference type="EMBL" id="QRIA01000024">
    <property type="protein sequence ID" value="RHG16038.1"/>
    <property type="molecule type" value="Genomic_DNA"/>
</dbReference>
<dbReference type="GO" id="GO:0005524">
    <property type="term" value="F:ATP binding"/>
    <property type="evidence" value="ECO:0007669"/>
    <property type="project" value="UniProtKB-KW"/>
</dbReference>
<keyword evidence="1" id="KW-0547">Nucleotide-binding</keyword>
<accession>A0A414SAG3</accession>
<dbReference type="InterPro" id="IPR014001">
    <property type="entry name" value="Helicase_ATP-bd"/>
</dbReference>
<name>A0A414SAG3_MEDGN</name>
<dbReference type="Pfam" id="PF00271">
    <property type="entry name" value="Helicase_C"/>
    <property type="match status" value="1"/>
</dbReference>
<comment type="caution">
    <text evidence="7">The sequence shown here is derived from an EMBL/GenBank/DDBJ whole genome shotgun (WGS) entry which is preliminary data.</text>
</comment>
<organism evidence="7 8">
    <name type="scientific">Mediterraneibacter gnavus</name>
    <name type="common">Ruminococcus gnavus</name>
    <dbReference type="NCBI Taxonomy" id="33038"/>
    <lineage>
        <taxon>Bacteria</taxon>
        <taxon>Bacillati</taxon>
        <taxon>Bacillota</taxon>
        <taxon>Clostridia</taxon>
        <taxon>Lachnospirales</taxon>
        <taxon>Lachnospiraceae</taxon>
        <taxon>Mediterraneibacter</taxon>
    </lineage>
</organism>
<gene>
    <name evidence="7" type="ORF">DW270_13850</name>
</gene>
<dbReference type="PROSITE" id="PS51194">
    <property type="entry name" value="HELICASE_CTER"/>
    <property type="match status" value="1"/>
</dbReference>
<feature type="domain" description="Helicase C-terminal" evidence="6">
    <location>
        <begin position="376"/>
        <end position="576"/>
    </location>
</feature>
<reference evidence="7 8" key="1">
    <citation type="submission" date="2018-08" db="EMBL/GenBank/DDBJ databases">
        <title>A genome reference for cultivated species of the human gut microbiota.</title>
        <authorList>
            <person name="Zou Y."/>
            <person name="Xue W."/>
            <person name="Luo G."/>
        </authorList>
    </citation>
    <scope>NUCLEOTIDE SEQUENCE [LARGE SCALE GENOMIC DNA]</scope>
    <source>
        <strain evidence="7 8">AM22-7AC</strain>
    </source>
</reference>
<dbReference type="InterPro" id="IPR011545">
    <property type="entry name" value="DEAD/DEAH_box_helicase_dom"/>
</dbReference>
<protein>
    <recommendedName>
        <fullName evidence="9">DEAD/DEAH box helicase</fullName>
    </recommendedName>
</protein>
<sequence>MEQKVQEVLQKWLEIDFYYIANKAGFINKSLAVEPQLINDTVRCLDYLTSMKQGKESTNLVITLISLMWTYVNHEKYDLRSFVVKILSRIGYPTSAIIADDYFDKENCLFTSLSSVVDQITVGLNQISNEVEVNGKYFLLTNFQKRIWDSMDEKKVIGISAPTSAGKSFVILLKIIKKLMNGIYDIVYIVPTLSLLNQVTEDFHTLLKSMKISQYRISNTFLPTEKSEANCIYVMTQEKAIAAFANEEKAFEKRMILVADEIQNIERIKEETDERAKILFDTLMEFRYKNNVEQIIISGPRIEDIDKLGKSIFGIETEDISTDISPVLNLTYSICKIDKKYYFKQYCMLNSNPKCEEITNSDIIYGYGKKLYNLQYLDYLSYFLEHIGKNEQNIIFAPTAPTARKIADYLSQNKEDKESNTDLIQYYKDTIHEKYTLCKTLGSGTAYHHGKLPMHVRRTLEKAIVEKKINNIVCTTTLMQGVNMPAQNIVIRNPHLYLKKTDSAAELSNYEMANLRGRAGRLLKDFIGRTYVLDESAFADADGYDQLELFEDVTKELPSGYGERFEEYREDIEDVIETNKTVDHSMKKYGYLISYIRQSVLRYGKESRRKMQDVGIKLTQKQVAAIIHKLETLTIPKDICIKNRYWDPFVLQKIFEDYKEAVPVSPYERGAKAKLNRMLKYMRDTEETSSMYERYVPSELQKGSNRSYLVNLCMKWATGVSLHDILNEERYSGETGADEIERTIQVLQNVVSFNVPLLLKPIFDIKNPDSIFLTCIQSGATTETIKMMIELGIPRETALYLYDEVFTGKQKECDDEEDLEQKIRNQLQKSFNDLPYWVQVQLDFLI</sequence>
<dbReference type="Proteomes" id="UP000285697">
    <property type="component" value="Unassembled WGS sequence"/>
</dbReference>
<dbReference type="SMART" id="SM00490">
    <property type="entry name" value="HELICc"/>
    <property type="match status" value="1"/>
</dbReference>
<dbReference type="GO" id="GO:0003676">
    <property type="term" value="F:nucleic acid binding"/>
    <property type="evidence" value="ECO:0007669"/>
    <property type="project" value="InterPro"/>
</dbReference>
<keyword evidence="4" id="KW-0067">ATP-binding</keyword>
<feature type="domain" description="Helicase ATP-binding" evidence="5">
    <location>
        <begin position="148"/>
        <end position="319"/>
    </location>
</feature>
<dbReference type="Gene3D" id="3.40.50.300">
    <property type="entry name" value="P-loop containing nucleotide triphosphate hydrolases"/>
    <property type="match status" value="2"/>
</dbReference>
<dbReference type="AlphaFoldDB" id="A0A414SAG3"/>